<keyword evidence="3" id="KW-1185">Reference proteome</keyword>
<accession>A0ABP9C5B4</accession>
<feature type="region of interest" description="Disordered" evidence="1">
    <location>
        <begin position="1"/>
        <end position="33"/>
    </location>
</feature>
<gene>
    <name evidence="2" type="ORF">GCM10023220_35520</name>
</gene>
<evidence type="ECO:0000256" key="1">
    <source>
        <dbReference type="SAM" id="MobiDB-lite"/>
    </source>
</evidence>
<dbReference type="Proteomes" id="UP001501265">
    <property type="component" value="Unassembled WGS sequence"/>
</dbReference>
<sequence length="139" mass="15152">MAGRHRRTPRLTTTLAAPDHEVRAGRTGESDAGGIESYAADQVYWVKVRCGPRKAAGTGKSTGRGCARRSSLTGASRTRRTADCRFWRAVRASECRAAASVSNRASLPSTRRGWDVRENLQRLAAYAAGIEVFSRRSRG</sequence>
<comment type="caution">
    <text evidence="2">The sequence shown here is derived from an EMBL/GenBank/DDBJ whole genome shotgun (WGS) entry which is preliminary data.</text>
</comment>
<evidence type="ECO:0000313" key="2">
    <source>
        <dbReference type="EMBL" id="GAA4803222.1"/>
    </source>
</evidence>
<feature type="region of interest" description="Disordered" evidence="1">
    <location>
        <begin position="55"/>
        <end position="79"/>
    </location>
</feature>
<dbReference type="EMBL" id="BAABIG010000033">
    <property type="protein sequence ID" value="GAA4803222.1"/>
    <property type="molecule type" value="Genomic_DNA"/>
</dbReference>
<proteinExistence type="predicted"/>
<evidence type="ECO:0000313" key="3">
    <source>
        <dbReference type="Proteomes" id="UP001501265"/>
    </source>
</evidence>
<protein>
    <submittedName>
        <fullName evidence="2">Uncharacterized protein</fullName>
    </submittedName>
</protein>
<name>A0ABP9C5B4_9ACTN</name>
<reference evidence="3" key="1">
    <citation type="journal article" date="2019" name="Int. J. Syst. Evol. Microbiol.">
        <title>The Global Catalogue of Microorganisms (GCM) 10K type strain sequencing project: providing services to taxonomists for standard genome sequencing and annotation.</title>
        <authorList>
            <consortium name="The Broad Institute Genomics Platform"/>
            <consortium name="The Broad Institute Genome Sequencing Center for Infectious Disease"/>
            <person name="Wu L."/>
            <person name="Ma J."/>
        </authorList>
    </citation>
    <scope>NUCLEOTIDE SEQUENCE [LARGE SCALE GENOMIC DNA]</scope>
    <source>
        <strain evidence="3">JCM 18081</strain>
    </source>
</reference>
<feature type="compositionally biased region" description="Basic and acidic residues" evidence="1">
    <location>
        <begin position="18"/>
        <end position="29"/>
    </location>
</feature>
<organism evidence="2 3">
    <name type="scientific">Streptomyces ziwulingensis</name>
    <dbReference type="NCBI Taxonomy" id="1045501"/>
    <lineage>
        <taxon>Bacteria</taxon>
        <taxon>Bacillati</taxon>
        <taxon>Actinomycetota</taxon>
        <taxon>Actinomycetes</taxon>
        <taxon>Kitasatosporales</taxon>
        <taxon>Streptomycetaceae</taxon>
        <taxon>Streptomyces</taxon>
    </lineage>
</organism>